<evidence type="ECO:0000256" key="4">
    <source>
        <dbReference type="ARBA" id="ARBA00022519"/>
    </source>
</evidence>
<keyword evidence="7 9" id="KW-0472">Membrane</keyword>
<accession>A0A3R9ZX56</accession>
<comment type="subcellular location">
    <subcellularLocation>
        <location evidence="1 9">Cell inner membrane</location>
        <topology evidence="1 9">Multi-pass membrane protein</topology>
    </subcellularLocation>
</comment>
<dbReference type="InterPro" id="IPR055348">
    <property type="entry name" value="DctQ"/>
</dbReference>
<evidence type="ECO:0000256" key="8">
    <source>
        <dbReference type="ARBA" id="ARBA00038436"/>
    </source>
</evidence>
<dbReference type="EMBL" id="RWKW01000099">
    <property type="protein sequence ID" value="RST83911.1"/>
    <property type="molecule type" value="Genomic_DNA"/>
</dbReference>
<evidence type="ECO:0000256" key="2">
    <source>
        <dbReference type="ARBA" id="ARBA00022448"/>
    </source>
</evidence>
<feature type="transmembrane region" description="Helical" evidence="9">
    <location>
        <begin position="7"/>
        <end position="31"/>
    </location>
</feature>
<evidence type="ECO:0000256" key="1">
    <source>
        <dbReference type="ARBA" id="ARBA00004429"/>
    </source>
</evidence>
<proteinExistence type="inferred from homology"/>
<evidence type="ECO:0000256" key="9">
    <source>
        <dbReference type="RuleBase" id="RU369079"/>
    </source>
</evidence>
<keyword evidence="6 9" id="KW-1133">Transmembrane helix</keyword>
<sequence length="156" mass="17282">MRLVNTILRAVIGLLIATLVVSVGMGVFYRYVLKESLYWATEVPNVLLIWIVFLGSVVAFYEKRHIAFSVLAEALPAPLSRLICIIAEIIVLGFFVIMLVYGWQIVTQAMNSLSDALKIPRGYFYLCLPISAALMAACSVENLVKLVRHPAPGRPS</sequence>
<reference evidence="11 12" key="1">
    <citation type="submission" date="2018-12" db="EMBL/GenBank/DDBJ databases">
        <title>Mesorhizobium carbonis sp. nov., isolated from coal mine water.</title>
        <authorList>
            <person name="Xin W."/>
            <person name="Xu Z."/>
            <person name="Xiang F."/>
            <person name="Zhang J."/>
            <person name="Xi L."/>
            <person name="Liu J."/>
        </authorList>
    </citation>
    <scope>NUCLEOTIDE SEQUENCE [LARGE SCALE GENOMIC DNA]</scope>
    <source>
        <strain evidence="11 12">B2.3</strain>
    </source>
</reference>
<keyword evidence="3" id="KW-1003">Cell membrane</keyword>
<comment type="function">
    <text evidence="9">Part of the tripartite ATP-independent periplasmic (TRAP) transport system.</text>
</comment>
<dbReference type="AlphaFoldDB" id="A0A3R9ZX56"/>
<dbReference type="InterPro" id="IPR007387">
    <property type="entry name" value="TRAP_DctQ"/>
</dbReference>
<keyword evidence="4 9" id="KW-0997">Cell inner membrane</keyword>
<evidence type="ECO:0000313" key="12">
    <source>
        <dbReference type="Proteomes" id="UP000278398"/>
    </source>
</evidence>
<comment type="caution">
    <text evidence="11">The sequence shown here is derived from an EMBL/GenBank/DDBJ whole genome shotgun (WGS) entry which is preliminary data.</text>
</comment>
<evidence type="ECO:0000256" key="7">
    <source>
        <dbReference type="ARBA" id="ARBA00023136"/>
    </source>
</evidence>
<keyword evidence="12" id="KW-1185">Reference proteome</keyword>
<evidence type="ECO:0000313" key="11">
    <source>
        <dbReference type="EMBL" id="RST83911.1"/>
    </source>
</evidence>
<dbReference type="GO" id="GO:0005886">
    <property type="term" value="C:plasma membrane"/>
    <property type="evidence" value="ECO:0007669"/>
    <property type="project" value="UniProtKB-SubCell"/>
</dbReference>
<dbReference type="Pfam" id="PF04290">
    <property type="entry name" value="DctQ"/>
    <property type="match status" value="1"/>
</dbReference>
<protein>
    <recommendedName>
        <fullName evidence="9">TRAP transporter small permease protein</fullName>
    </recommendedName>
</protein>
<comment type="similarity">
    <text evidence="8 9">Belongs to the TRAP transporter small permease family.</text>
</comment>
<organism evidence="11 12">
    <name type="scientific">Aquibium carbonis</name>
    <dbReference type="NCBI Taxonomy" id="2495581"/>
    <lineage>
        <taxon>Bacteria</taxon>
        <taxon>Pseudomonadati</taxon>
        <taxon>Pseudomonadota</taxon>
        <taxon>Alphaproteobacteria</taxon>
        <taxon>Hyphomicrobiales</taxon>
        <taxon>Phyllobacteriaceae</taxon>
        <taxon>Aquibium</taxon>
    </lineage>
</organism>
<feature type="transmembrane region" description="Helical" evidence="9">
    <location>
        <begin position="123"/>
        <end position="144"/>
    </location>
</feature>
<dbReference type="PANTHER" id="PTHR35011">
    <property type="entry name" value="2,3-DIKETO-L-GULONATE TRAP TRANSPORTER SMALL PERMEASE PROTEIN YIAM"/>
    <property type="match status" value="1"/>
</dbReference>
<evidence type="ECO:0000256" key="3">
    <source>
        <dbReference type="ARBA" id="ARBA00022475"/>
    </source>
</evidence>
<name>A0A3R9ZX56_9HYPH</name>
<keyword evidence="2 9" id="KW-0813">Transport</keyword>
<evidence type="ECO:0000259" key="10">
    <source>
        <dbReference type="Pfam" id="PF04290"/>
    </source>
</evidence>
<comment type="subunit">
    <text evidence="9">The complex comprises the extracytoplasmic solute receptor protein and the two transmembrane proteins.</text>
</comment>
<dbReference type="GO" id="GO:0022857">
    <property type="term" value="F:transmembrane transporter activity"/>
    <property type="evidence" value="ECO:0007669"/>
    <property type="project" value="UniProtKB-UniRule"/>
</dbReference>
<dbReference type="GO" id="GO:0015740">
    <property type="term" value="P:C4-dicarboxylate transport"/>
    <property type="evidence" value="ECO:0007669"/>
    <property type="project" value="TreeGrafter"/>
</dbReference>
<feature type="domain" description="Tripartite ATP-independent periplasmic transporters DctQ component" evidence="10">
    <location>
        <begin position="19"/>
        <end position="148"/>
    </location>
</feature>
<gene>
    <name evidence="11" type="ORF">EJC49_21885</name>
</gene>
<dbReference type="RefSeq" id="WP_126702054.1">
    <property type="nucleotide sequence ID" value="NZ_RWKW01000099.1"/>
</dbReference>
<dbReference type="Proteomes" id="UP000278398">
    <property type="component" value="Unassembled WGS sequence"/>
</dbReference>
<evidence type="ECO:0000256" key="6">
    <source>
        <dbReference type="ARBA" id="ARBA00022989"/>
    </source>
</evidence>
<evidence type="ECO:0000256" key="5">
    <source>
        <dbReference type="ARBA" id="ARBA00022692"/>
    </source>
</evidence>
<keyword evidence="5 9" id="KW-0812">Transmembrane</keyword>
<feature type="transmembrane region" description="Helical" evidence="9">
    <location>
        <begin position="43"/>
        <end position="61"/>
    </location>
</feature>
<dbReference type="OrthoDB" id="7843639at2"/>
<feature type="transmembrane region" description="Helical" evidence="9">
    <location>
        <begin position="82"/>
        <end position="103"/>
    </location>
</feature>
<dbReference type="PANTHER" id="PTHR35011:SF2">
    <property type="entry name" value="2,3-DIKETO-L-GULONATE TRAP TRANSPORTER SMALL PERMEASE PROTEIN YIAM"/>
    <property type="match status" value="1"/>
</dbReference>